<dbReference type="Gene3D" id="2.30.110.10">
    <property type="entry name" value="Electron Transport, Fmn-binding Protein, Chain A"/>
    <property type="match status" value="1"/>
</dbReference>
<accession>A0ABY6UQX2</accession>
<dbReference type="SUPFAM" id="SSF52343">
    <property type="entry name" value="Ferredoxin reductase-like, C-terminal NADP-linked domain"/>
    <property type="match status" value="1"/>
</dbReference>
<dbReference type="InterPro" id="IPR017927">
    <property type="entry name" value="FAD-bd_FR_type"/>
</dbReference>
<sequence length="608" mass="66208">MSTQVETWHQGEAAVQKALKIPPHRNPTYYGLPTRFGLRVNHSSLMAVGTLDAEGRPWTTLWGGQLGFSRPIHQDVLGINTSVATEVDPVFKALWGPGNHEEGDVIQHENKLMAGLAFEPETRDRVKISGKMIAGAITDKAKTNIQMAMAITTSIGNCPKYIAKRHITPSPIVKEKVVVAHEGLPLPSDAIKLINNTELFFLSSTDGKEMGTNHRGGPPGFVRVLSNNSKAVELIYPEYSGNRFYSTLGNLKVNPLVGIVVPDFETGDALYLTGSTSLLFGEEASSFLARTQVAVKITVSDAKFIRQCLPFRGGPSVDHSPYNPPVRYLASERSPNTAPVSSNSSISATLINKEPITPSVNRFTFKLSSKPKWVAGQHVTFDFHDEVSGGYSHMNDSDPQSLNDDYIRTFTVSSRPEDENLQITVRRNGPVTGFLWRQNINAQLEVPVMGFGGKEEFHLPVPTPSSSEDDKIAVPSSVFVAGGVGITPILAQAGPIVAGGGSSLAVLWTLKREDANFAVDSFERIPGLASATRLFLTGKDNDLPTVAAQIQKLKSMGAQVAERRIDGDDFASFKREGVRFYICAAPILMRQVNTWLEGLDVVTEDFGY</sequence>
<evidence type="ECO:0000313" key="2">
    <source>
        <dbReference type="EMBL" id="VUC33046.1"/>
    </source>
</evidence>
<dbReference type="InterPro" id="IPR012349">
    <property type="entry name" value="Split_barrel_FMN-bd"/>
</dbReference>
<dbReference type="InterPro" id="IPR039261">
    <property type="entry name" value="FNR_nucleotide-bd"/>
</dbReference>
<organism evidence="2 3">
    <name type="scientific">Bionectria ochroleuca</name>
    <name type="common">Gliocladium roseum</name>
    <dbReference type="NCBI Taxonomy" id="29856"/>
    <lineage>
        <taxon>Eukaryota</taxon>
        <taxon>Fungi</taxon>
        <taxon>Dikarya</taxon>
        <taxon>Ascomycota</taxon>
        <taxon>Pezizomycotina</taxon>
        <taxon>Sordariomycetes</taxon>
        <taxon>Hypocreomycetidae</taxon>
        <taxon>Hypocreales</taxon>
        <taxon>Bionectriaceae</taxon>
        <taxon>Clonostachys</taxon>
    </lineage>
</organism>
<dbReference type="InterPro" id="IPR017938">
    <property type="entry name" value="Riboflavin_synthase-like_b-brl"/>
</dbReference>
<dbReference type="PANTHER" id="PTHR42815:SF2">
    <property type="entry name" value="FAD-BINDING, PUTATIVE (AFU_ORTHOLOGUE AFUA_6G07600)-RELATED"/>
    <property type="match status" value="1"/>
</dbReference>
<feature type="domain" description="FAD-binding FR-type" evidence="1">
    <location>
        <begin position="343"/>
        <end position="460"/>
    </location>
</feature>
<dbReference type="Proteomes" id="UP000766486">
    <property type="component" value="Unassembled WGS sequence"/>
</dbReference>
<protein>
    <recommendedName>
        <fullName evidence="1">FAD-binding FR-type domain-containing protein</fullName>
    </recommendedName>
</protein>
<keyword evidence="3" id="KW-1185">Reference proteome</keyword>
<comment type="caution">
    <text evidence="2">The sequence shown here is derived from an EMBL/GenBank/DDBJ whole genome shotgun (WGS) entry which is preliminary data.</text>
</comment>
<evidence type="ECO:0000259" key="1">
    <source>
        <dbReference type="PROSITE" id="PS51384"/>
    </source>
</evidence>
<name>A0ABY6UQX2_BIOOC</name>
<evidence type="ECO:0000313" key="3">
    <source>
        <dbReference type="Proteomes" id="UP000766486"/>
    </source>
</evidence>
<dbReference type="Gene3D" id="3.40.50.80">
    <property type="entry name" value="Nucleotide-binding domain of ferredoxin-NADP reductase (FNR) module"/>
    <property type="match status" value="1"/>
</dbReference>
<dbReference type="Gene3D" id="2.40.30.10">
    <property type="entry name" value="Translation factors"/>
    <property type="match status" value="1"/>
</dbReference>
<gene>
    <name evidence="2" type="ORF">CLO192961_LOCUS339053</name>
</gene>
<dbReference type="PROSITE" id="PS51384">
    <property type="entry name" value="FAD_FR"/>
    <property type="match status" value="1"/>
</dbReference>
<proteinExistence type="predicted"/>
<dbReference type="EMBL" id="CABFNS010000855">
    <property type="protein sequence ID" value="VUC33046.1"/>
    <property type="molecule type" value="Genomic_DNA"/>
</dbReference>
<dbReference type="PANTHER" id="PTHR42815">
    <property type="entry name" value="FAD-BINDING, PUTATIVE (AFU_ORTHOLOGUE AFUA_6G07600)-RELATED"/>
    <property type="match status" value="1"/>
</dbReference>
<reference evidence="2 3" key="1">
    <citation type="submission" date="2019-06" db="EMBL/GenBank/DDBJ databases">
        <authorList>
            <person name="Broberg M."/>
        </authorList>
    </citation>
    <scope>NUCLEOTIDE SEQUENCE [LARGE SCALE GENOMIC DNA]</scope>
</reference>
<dbReference type="SUPFAM" id="SSF63380">
    <property type="entry name" value="Riboflavin synthase domain-like"/>
    <property type="match status" value="1"/>
</dbReference>